<evidence type="ECO:0000313" key="2">
    <source>
        <dbReference type="Proteomes" id="UP001356427"/>
    </source>
</evidence>
<comment type="caution">
    <text evidence="1">The sequence shown here is derived from an EMBL/GenBank/DDBJ whole genome shotgun (WGS) entry which is preliminary data.</text>
</comment>
<gene>
    <name evidence="1" type="ORF">J4Q44_G00179190</name>
</gene>
<name>A0AAN8LIR7_9TELE</name>
<dbReference type="EMBL" id="JAGTTL010000015">
    <property type="protein sequence ID" value="KAK6312255.1"/>
    <property type="molecule type" value="Genomic_DNA"/>
</dbReference>
<dbReference type="SUPFAM" id="SSF53098">
    <property type="entry name" value="Ribonuclease H-like"/>
    <property type="match status" value="1"/>
</dbReference>
<proteinExistence type="predicted"/>
<keyword evidence="2" id="KW-1185">Reference proteome</keyword>
<evidence type="ECO:0008006" key="3">
    <source>
        <dbReference type="Google" id="ProtNLM"/>
    </source>
</evidence>
<accession>A0AAN8LIR7</accession>
<dbReference type="Proteomes" id="UP001356427">
    <property type="component" value="Unassembled WGS sequence"/>
</dbReference>
<reference evidence="1 2" key="1">
    <citation type="submission" date="2021-04" db="EMBL/GenBank/DDBJ databases">
        <authorList>
            <person name="De Guttry C."/>
            <person name="Zahm M."/>
            <person name="Klopp C."/>
            <person name="Cabau C."/>
            <person name="Louis A."/>
            <person name="Berthelot C."/>
            <person name="Parey E."/>
            <person name="Roest Crollius H."/>
            <person name="Montfort J."/>
            <person name="Robinson-Rechavi M."/>
            <person name="Bucao C."/>
            <person name="Bouchez O."/>
            <person name="Gislard M."/>
            <person name="Lluch J."/>
            <person name="Milhes M."/>
            <person name="Lampietro C."/>
            <person name="Lopez Roques C."/>
            <person name="Donnadieu C."/>
            <person name="Braasch I."/>
            <person name="Desvignes T."/>
            <person name="Postlethwait J."/>
            <person name="Bobe J."/>
            <person name="Wedekind C."/>
            <person name="Guiguen Y."/>
        </authorList>
    </citation>
    <scope>NUCLEOTIDE SEQUENCE [LARGE SCALE GENOMIC DNA]</scope>
    <source>
        <strain evidence="1">Cs_M1</strain>
        <tissue evidence="1">Blood</tissue>
    </source>
</reference>
<dbReference type="AlphaFoldDB" id="A0AAN8LIR7"/>
<evidence type="ECO:0000313" key="1">
    <source>
        <dbReference type="EMBL" id="KAK6312255.1"/>
    </source>
</evidence>
<organism evidence="1 2">
    <name type="scientific">Coregonus suidteri</name>
    <dbReference type="NCBI Taxonomy" id="861788"/>
    <lineage>
        <taxon>Eukaryota</taxon>
        <taxon>Metazoa</taxon>
        <taxon>Chordata</taxon>
        <taxon>Craniata</taxon>
        <taxon>Vertebrata</taxon>
        <taxon>Euteleostomi</taxon>
        <taxon>Actinopterygii</taxon>
        <taxon>Neopterygii</taxon>
        <taxon>Teleostei</taxon>
        <taxon>Protacanthopterygii</taxon>
        <taxon>Salmoniformes</taxon>
        <taxon>Salmonidae</taxon>
        <taxon>Coregoninae</taxon>
        <taxon>Coregonus</taxon>
    </lineage>
</organism>
<dbReference type="PANTHER" id="PTHR45913">
    <property type="entry name" value="EPM2A-INTERACTING PROTEIN 1"/>
    <property type="match status" value="1"/>
</dbReference>
<dbReference type="PANTHER" id="PTHR45913:SF19">
    <property type="entry name" value="LOW QUALITY PROTEIN: ZINC FINGER BED DOMAIN-CONTAINING PROTEIN 5-LIKE"/>
    <property type="match status" value="1"/>
</dbReference>
<sequence length="186" mass="21137">MWDRRLDEGNTDSFENLHEFVDTTDYDATSVIPYIKEHISSLMGFFKKYFPENSSQYDWVRDPFNAPAPTGFSSAEEDQFIDMTSDSTLRLRFTSQTLSEFWLSVERQYPLLGQRAMGILLPFATSYLCEIGFSAVAALKTKYRSQLNIEQELRVAVSCLAPCSSVGRAWRLQRQGCGFVSHGGPV</sequence>
<dbReference type="InterPro" id="IPR012337">
    <property type="entry name" value="RNaseH-like_sf"/>
</dbReference>
<protein>
    <recommendedName>
        <fullName evidence="3">Zinc finger BED domain-containing protein 5</fullName>
    </recommendedName>
</protein>